<name>A0ABQ0JAT7_9VIBR</name>
<evidence type="ECO:0000259" key="1">
    <source>
        <dbReference type="Pfam" id="PF04324"/>
    </source>
</evidence>
<dbReference type="Gene3D" id="1.10.10.1100">
    <property type="entry name" value="BFD-like [2Fe-2S]-binding domain"/>
    <property type="match status" value="1"/>
</dbReference>
<feature type="domain" description="BFD-like [2Fe-2S]-binding" evidence="1">
    <location>
        <begin position="4"/>
        <end position="34"/>
    </location>
</feature>
<protein>
    <recommendedName>
        <fullName evidence="1">BFD-like [2Fe-2S]-binding domain-containing protein</fullName>
    </recommendedName>
</protein>
<reference evidence="3" key="1">
    <citation type="submission" date="2014-09" db="EMBL/GenBank/DDBJ databases">
        <title>Vibrio variabilis JCM 19239. (C206) whole genome shotgun sequence.</title>
        <authorList>
            <person name="Sawabe T."/>
            <person name="Meirelles P."/>
            <person name="Nakanishi M."/>
            <person name="Sayaka M."/>
            <person name="Hattori M."/>
            <person name="Ohkuma M."/>
        </authorList>
    </citation>
    <scope>NUCLEOTIDE SEQUENCE [LARGE SCALE GENOMIC DNA]</scope>
    <source>
        <strain evidence="3">JCM 19239</strain>
    </source>
</reference>
<dbReference type="InterPro" id="IPR007419">
    <property type="entry name" value="BFD-like_2Fe2S-bd_dom"/>
</dbReference>
<dbReference type="InterPro" id="IPR041854">
    <property type="entry name" value="BFD-like_2Fe2S-bd_dom_sf"/>
</dbReference>
<dbReference type="EMBL" id="BBMS01000013">
    <property type="protein sequence ID" value="GAL25888.1"/>
    <property type="molecule type" value="Genomic_DNA"/>
</dbReference>
<evidence type="ECO:0000313" key="3">
    <source>
        <dbReference type="Proteomes" id="UP000029223"/>
    </source>
</evidence>
<accession>A0ABQ0JAT7</accession>
<evidence type="ECO:0000313" key="2">
    <source>
        <dbReference type="EMBL" id="GAL25888.1"/>
    </source>
</evidence>
<sequence length="48" mass="5317">MQTQNHTTVAQLQGQLKCGSNCGSCLPEVEKLVNQHHQQSEQIDVVVK</sequence>
<organism evidence="2 3">
    <name type="scientific">Vibrio variabilis</name>
    <dbReference type="NCBI Taxonomy" id="990271"/>
    <lineage>
        <taxon>Bacteria</taxon>
        <taxon>Pseudomonadati</taxon>
        <taxon>Pseudomonadota</taxon>
        <taxon>Gammaproteobacteria</taxon>
        <taxon>Vibrionales</taxon>
        <taxon>Vibrionaceae</taxon>
        <taxon>Vibrio</taxon>
    </lineage>
</organism>
<dbReference type="Proteomes" id="UP000029223">
    <property type="component" value="Unassembled WGS sequence"/>
</dbReference>
<keyword evidence="3" id="KW-1185">Reference proteome</keyword>
<proteinExistence type="predicted"/>
<dbReference type="Pfam" id="PF04324">
    <property type="entry name" value="Fer2_BFD"/>
    <property type="match status" value="1"/>
</dbReference>
<comment type="caution">
    <text evidence="2">The sequence shown here is derived from an EMBL/GenBank/DDBJ whole genome shotgun (WGS) entry which is preliminary data.</text>
</comment>
<gene>
    <name evidence="2" type="ORF">JCM19239_1241</name>
</gene>